<feature type="region of interest" description="Disordered" evidence="9">
    <location>
        <begin position="488"/>
        <end position="510"/>
    </location>
</feature>
<feature type="transmembrane region" description="Helical" evidence="10">
    <location>
        <begin position="73"/>
        <end position="90"/>
    </location>
</feature>
<name>A0AAX6I550_IRIPA</name>
<feature type="transmembrane region" description="Helical" evidence="10">
    <location>
        <begin position="371"/>
        <end position="394"/>
    </location>
</feature>
<keyword evidence="3 8" id="KW-0812">Transmembrane</keyword>
<evidence type="ECO:0000256" key="4">
    <source>
        <dbReference type="ARBA" id="ARBA00022821"/>
    </source>
</evidence>
<protein>
    <recommendedName>
        <fullName evidence="8">MLO-like protein</fullName>
    </recommendedName>
</protein>
<dbReference type="GO" id="GO:0006952">
    <property type="term" value="P:defense response"/>
    <property type="evidence" value="ECO:0007669"/>
    <property type="project" value="UniProtKB-KW"/>
</dbReference>
<dbReference type="Pfam" id="PF03094">
    <property type="entry name" value="Mlo"/>
    <property type="match status" value="1"/>
</dbReference>
<proteinExistence type="inferred from homology"/>
<evidence type="ECO:0000313" key="11">
    <source>
        <dbReference type="EMBL" id="KAJ6848033.1"/>
    </source>
</evidence>
<reference evidence="11" key="1">
    <citation type="journal article" date="2023" name="GigaByte">
        <title>Genome assembly of the bearded iris, Iris pallida Lam.</title>
        <authorList>
            <person name="Bruccoleri R.E."/>
            <person name="Oakeley E.J."/>
            <person name="Faust A.M.E."/>
            <person name="Altorfer M."/>
            <person name="Dessus-Babus S."/>
            <person name="Burckhardt D."/>
            <person name="Oertli M."/>
            <person name="Naumann U."/>
            <person name="Petersen F."/>
            <person name="Wong J."/>
        </authorList>
    </citation>
    <scope>NUCLEOTIDE SEQUENCE</scope>
    <source>
        <strain evidence="11">GSM-AAB239-AS_SAM_17_03QT</strain>
    </source>
</reference>
<evidence type="ECO:0000256" key="5">
    <source>
        <dbReference type="ARBA" id="ARBA00022989"/>
    </source>
</evidence>
<keyword evidence="7 8" id="KW-0568">Pathogenesis-related protein</keyword>
<dbReference type="AlphaFoldDB" id="A0AAX6I550"/>
<comment type="function">
    <text evidence="8">May be involved in modulation of pathogen defense and leaf cell death.</text>
</comment>
<feature type="transmembrane region" description="Helical" evidence="10">
    <location>
        <begin position="414"/>
        <end position="435"/>
    </location>
</feature>
<keyword evidence="4 8" id="KW-0611">Plant defense</keyword>
<organism evidence="11 12">
    <name type="scientific">Iris pallida</name>
    <name type="common">Sweet iris</name>
    <dbReference type="NCBI Taxonomy" id="29817"/>
    <lineage>
        <taxon>Eukaryota</taxon>
        <taxon>Viridiplantae</taxon>
        <taxon>Streptophyta</taxon>
        <taxon>Embryophyta</taxon>
        <taxon>Tracheophyta</taxon>
        <taxon>Spermatophyta</taxon>
        <taxon>Magnoliopsida</taxon>
        <taxon>Liliopsida</taxon>
        <taxon>Asparagales</taxon>
        <taxon>Iridaceae</taxon>
        <taxon>Iridoideae</taxon>
        <taxon>Irideae</taxon>
        <taxon>Iris</taxon>
    </lineage>
</organism>
<comment type="domain">
    <text evidence="8">The C-terminus contains a calmodulin-binding domain, which binds calmodulin in a calcium-dependent fashion.</text>
</comment>
<evidence type="ECO:0000256" key="6">
    <source>
        <dbReference type="ARBA" id="ARBA00023136"/>
    </source>
</evidence>
<sequence>MASAAASSSSSSSAEELWLTLKYTPTWVVAAVGTVIVAISLLAERALCYLGKFLKNNRHEALYEALQKLKEELMLLGFISLLMTVFQHLISHICVPESISSHMLPCQKQEGLASEQETHHANKSLLGSIRSRRRLLSSDAESNFCTSQGKIPLLSTEALEQLHIFIFILAIVHVLFCVSTMVLAGAKTRKWKRWEEKIRKEELEQEQDMNLRHNHPHHEFVREHAMGLAKKSIVIRWTMAFFKQFHASVTKSDYQALRSGFTMRHCSSNKNFDFHKYMMRTLEDDFKLIVGIRWYLWLFVMIYLLLDVHGWHTFFWLSFLPLILLLSVGTKLEHVITKLAQAAAEKSSGGDQEAPSIKPSNQHFWFNHPGAVLHIIHFILFQNSFEIAILIWKGTTYGFNSCNRHSAHYIAPRVVVGLIVQVLCSYSTLPLYAIVTQMGDMFKQAIFDDQMRSALHGWAESARKRKRSSSGTPSFLRAMKVFGPKKSATEMQKMASETPESSSNDGRSAALKGIVASMAQHSEEHGVISG</sequence>
<evidence type="ECO:0000256" key="3">
    <source>
        <dbReference type="ARBA" id="ARBA00022692"/>
    </source>
</evidence>
<accession>A0AAX6I550</accession>
<dbReference type="InterPro" id="IPR004326">
    <property type="entry name" value="Mlo"/>
</dbReference>
<dbReference type="Proteomes" id="UP001140949">
    <property type="component" value="Unassembled WGS sequence"/>
</dbReference>
<evidence type="ECO:0000256" key="8">
    <source>
        <dbReference type="RuleBase" id="RU280816"/>
    </source>
</evidence>
<keyword evidence="6 8" id="KW-0472">Membrane</keyword>
<comment type="subcellular location">
    <subcellularLocation>
        <location evidence="1 8">Membrane</location>
        <topology evidence="1 8">Multi-pass membrane protein</topology>
    </subcellularLocation>
</comment>
<evidence type="ECO:0000256" key="10">
    <source>
        <dbReference type="SAM" id="Phobius"/>
    </source>
</evidence>
<keyword evidence="5 8" id="KW-1133">Transmembrane helix</keyword>
<dbReference type="PANTHER" id="PTHR31942:SF54">
    <property type="entry name" value="MLO-LIKE PROTEIN 13"/>
    <property type="match status" value="1"/>
</dbReference>
<evidence type="ECO:0000256" key="7">
    <source>
        <dbReference type="ARBA" id="ARBA00023265"/>
    </source>
</evidence>
<gene>
    <name evidence="8" type="primary">MLO</name>
    <name evidence="11" type="ORF">M6B38_116045</name>
</gene>
<comment type="caution">
    <text evidence="11">The sequence shown here is derived from an EMBL/GenBank/DDBJ whole genome shotgun (WGS) entry which is preliminary data.</text>
</comment>
<comment type="similarity">
    <text evidence="2 8">Belongs to the MLO family.</text>
</comment>
<keyword evidence="8" id="KW-0112">Calmodulin-binding</keyword>
<feature type="transmembrane region" description="Helical" evidence="10">
    <location>
        <begin position="24"/>
        <end position="43"/>
    </location>
</feature>
<feature type="transmembrane region" description="Helical" evidence="10">
    <location>
        <begin position="286"/>
        <end position="305"/>
    </location>
</feature>
<dbReference type="EMBL" id="JANAVB010004796">
    <property type="protein sequence ID" value="KAJ6848033.1"/>
    <property type="molecule type" value="Genomic_DNA"/>
</dbReference>
<dbReference type="PANTHER" id="PTHR31942">
    <property type="entry name" value="MLO-LIKE PROTEIN 1"/>
    <property type="match status" value="1"/>
</dbReference>
<evidence type="ECO:0000313" key="12">
    <source>
        <dbReference type="Proteomes" id="UP001140949"/>
    </source>
</evidence>
<evidence type="ECO:0000256" key="1">
    <source>
        <dbReference type="ARBA" id="ARBA00004141"/>
    </source>
</evidence>
<evidence type="ECO:0000256" key="2">
    <source>
        <dbReference type="ARBA" id="ARBA00006574"/>
    </source>
</evidence>
<evidence type="ECO:0000256" key="9">
    <source>
        <dbReference type="SAM" id="MobiDB-lite"/>
    </source>
</evidence>
<dbReference type="GO" id="GO:0016020">
    <property type="term" value="C:membrane"/>
    <property type="evidence" value="ECO:0007669"/>
    <property type="project" value="UniProtKB-SubCell"/>
</dbReference>
<feature type="transmembrane region" description="Helical" evidence="10">
    <location>
        <begin position="162"/>
        <end position="184"/>
    </location>
</feature>
<dbReference type="GO" id="GO:0005516">
    <property type="term" value="F:calmodulin binding"/>
    <property type="evidence" value="ECO:0007669"/>
    <property type="project" value="UniProtKB-KW"/>
</dbReference>
<reference evidence="11" key="2">
    <citation type="submission" date="2023-04" db="EMBL/GenBank/DDBJ databases">
        <authorList>
            <person name="Bruccoleri R.E."/>
            <person name="Oakeley E.J."/>
            <person name="Faust A.-M."/>
            <person name="Dessus-Babus S."/>
            <person name="Altorfer M."/>
            <person name="Burckhardt D."/>
            <person name="Oertli M."/>
            <person name="Naumann U."/>
            <person name="Petersen F."/>
            <person name="Wong J."/>
        </authorList>
    </citation>
    <scope>NUCLEOTIDE SEQUENCE</scope>
    <source>
        <strain evidence="11">GSM-AAB239-AS_SAM_17_03QT</strain>
        <tissue evidence="11">Leaf</tissue>
    </source>
</reference>
<keyword evidence="12" id="KW-1185">Reference proteome</keyword>